<evidence type="ECO:0000256" key="7">
    <source>
        <dbReference type="ARBA" id="ARBA00023121"/>
    </source>
</evidence>
<dbReference type="SUPFAM" id="SSF64268">
    <property type="entry name" value="PX domain"/>
    <property type="match status" value="1"/>
</dbReference>
<dbReference type="Proteomes" id="UP000245946">
    <property type="component" value="Unassembled WGS sequence"/>
</dbReference>
<dbReference type="RefSeq" id="XP_025595110.1">
    <property type="nucleotide sequence ID" value="XM_025743476.1"/>
</dbReference>
<dbReference type="OrthoDB" id="289314at2759"/>
<evidence type="ECO:0000259" key="11">
    <source>
        <dbReference type="PROSITE" id="PS50195"/>
    </source>
</evidence>
<dbReference type="EMBL" id="KZ819308">
    <property type="protein sequence ID" value="PWN94831.1"/>
    <property type="molecule type" value="Genomic_DNA"/>
</dbReference>
<feature type="domain" description="PX" evidence="11">
    <location>
        <begin position="137"/>
        <end position="255"/>
    </location>
</feature>
<protein>
    <recommendedName>
        <fullName evidence="11">PX domain-containing protein</fullName>
    </recommendedName>
</protein>
<dbReference type="InterPro" id="IPR051079">
    <property type="entry name" value="Sorting_Nexin_Autophagy"/>
</dbReference>
<keyword evidence="3" id="KW-0813">Transport</keyword>
<dbReference type="Pfam" id="PF00787">
    <property type="entry name" value="PX"/>
    <property type="match status" value="1"/>
</dbReference>
<evidence type="ECO:0000313" key="13">
    <source>
        <dbReference type="Proteomes" id="UP000245946"/>
    </source>
</evidence>
<feature type="compositionally biased region" description="Low complexity" evidence="10">
    <location>
        <begin position="259"/>
        <end position="272"/>
    </location>
</feature>
<keyword evidence="4" id="KW-0967">Endosome</keyword>
<keyword evidence="7" id="KW-0446">Lipid-binding</keyword>
<evidence type="ECO:0000256" key="1">
    <source>
        <dbReference type="ARBA" id="ARBA00004481"/>
    </source>
</evidence>
<dbReference type="GO" id="GO:0015031">
    <property type="term" value="P:protein transport"/>
    <property type="evidence" value="ECO:0007669"/>
    <property type="project" value="UniProtKB-KW"/>
</dbReference>
<evidence type="ECO:0000256" key="5">
    <source>
        <dbReference type="ARBA" id="ARBA00022927"/>
    </source>
</evidence>
<dbReference type="GO" id="GO:0042147">
    <property type="term" value="P:retrograde transport, endosome to Golgi"/>
    <property type="evidence" value="ECO:0007669"/>
    <property type="project" value="InterPro"/>
</dbReference>
<dbReference type="InterPro" id="IPR044106">
    <property type="entry name" value="PX_Snx41/Atg20"/>
</dbReference>
<dbReference type="GO" id="GO:0010008">
    <property type="term" value="C:endosome membrane"/>
    <property type="evidence" value="ECO:0007669"/>
    <property type="project" value="UniProtKB-SubCell"/>
</dbReference>
<feature type="region of interest" description="Disordered" evidence="10">
    <location>
        <begin position="257"/>
        <end position="283"/>
    </location>
</feature>
<reference evidence="12 13" key="1">
    <citation type="journal article" date="2018" name="Mol. Biol. Evol.">
        <title>Broad Genomic Sampling Reveals a Smut Pathogenic Ancestry of the Fungal Clade Ustilaginomycotina.</title>
        <authorList>
            <person name="Kijpornyongpan T."/>
            <person name="Mondo S.J."/>
            <person name="Barry K."/>
            <person name="Sandor L."/>
            <person name="Lee J."/>
            <person name="Lipzen A."/>
            <person name="Pangilinan J."/>
            <person name="LaButti K."/>
            <person name="Hainaut M."/>
            <person name="Henrissat B."/>
            <person name="Grigoriev I.V."/>
            <person name="Spatafora J.W."/>
            <person name="Aime M.C."/>
        </authorList>
    </citation>
    <scope>NUCLEOTIDE SEQUENCE [LARGE SCALE GENOMIC DNA]</scope>
    <source>
        <strain evidence="12 13">MCA 4186</strain>
    </source>
</reference>
<dbReference type="PROSITE" id="PS50195">
    <property type="entry name" value="PX"/>
    <property type="match status" value="1"/>
</dbReference>
<accession>A0A316Z033</accession>
<feature type="compositionally biased region" description="Low complexity" evidence="10">
    <location>
        <begin position="108"/>
        <end position="121"/>
    </location>
</feature>
<dbReference type="GeneID" id="37271020"/>
<dbReference type="InterPro" id="IPR001683">
    <property type="entry name" value="PX_dom"/>
</dbReference>
<evidence type="ECO:0000256" key="8">
    <source>
        <dbReference type="ARBA" id="ARBA00023136"/>
    </source>
</evidence>
<feature type="compositionally biased region" description="Low complexity" evidence="10">
    <location>
        <begin position="489"/>
        <end position="523"/>
    </location>
</feature>
<feature type="compositionally biased region" description="Pro residues" evidence="10">
    <location>
        <begin position="1"/>
        <end position="11"/>
    </location>
</feature>
<keyword evidence="9" id="KW-0175">Coiled coil</keyword>
<feature type="coiled-coil region" evidence="9">
    <location>
        <begin position="418"/>
        <end position="448"/>
    </location>
</feature>
<dbReference type="InterPro" id="IPR036871">
    <property type="entry name" value="PX_dom_sf"/>
</dbReference>
<dbReference type="Gene3D" id="3.30.1520.10">
    <property type="entry name" value="Phox-like domain"/>
    <property type="match status" value="1"/>
</dbReference>
<evidence type="ECO:0000256" key="2">
    <source>
        <dbReference type="ARBA" id="ARBA00010883"/>
    </source>
</evidence>
<dbReference type="PANTHER" id="PTHR46979:SF2">
    <property type="entry name" value="SORTING NEXIN-41"/>
    <property type="match status" value="1"/>
</dbReference>
<evidence type="ECO:0000256" key="6">
    <source>
        <dbReference type="ARBA" id="ARBA00023006"/>
    </source>
</evidence>
<evidence type="ECO:0000256" key="3">
    <source>
        <dbReference type="ARBA" id="ARBA00022448"/>
    </source>
</evidence>
<evidence type="ECO:0000313" key="12">
    <source>
        <dbReference type="EMBL" id="PWN94831.1"/>
    </source>
</evidence>
<dbReference type="SMART" id="SM00312">
    <property type="entry name" value="PX"/>
    <property type="match status" value="1"/>
</dbReference>
<name>A0A316Z033_9BASI</name>
<feature type="region of interest" description="Disordered" evidence="10">
    <location>
        <begin position="482"/>
        <end position="525"/>
    </location>
</feature>
<proteinExistence type="inferred from homology"/>
<dbReference type="Gene3D" id="1.20.1270.60">
    <property type="entry name" value="Arfaptin homology (AH) domain/BAR domain"/>
    <property type="match status" value="2"/>
</dbReference>
<keyword evidence="5" id="KW-0653">Protein transport</keyword>
<evidence type="ECO:0000256" key="10">
    <source>
        <dbReference type="SAM" id="MobiDB-lite"/>
    </source>
</evidence>
<dbReference type="STRING" id="58919.A0A316Z033"/>
<keyword evidence="8" id="KW-0472">Membrane</keyword>
<dbReference type="GO" id="GO:0035091">
    <property type="term" value="F:phosphatidylinositol binding"/>
    <property type="evidence" value="ECO:0007669"/>
    <property type="project" value="InterPro"/>
</dbReference>
<dbReference type="GO" id="GO:0006914">
    <property type="term" value="P:autophagy"/>
    <property type="evidence" value="ECO:0007669"/>
    <property type="project" value="UniProtKB-KW"/>
</dbReference>
<keyword evidence="6" id="KW-0072">Autophagy</keyword>
<dbReference type="AlphaFoldDB" id="A0A316Z033"/>
<dbReference type="GO" id="GO:0005829">
    <property type="term" value="C:cytosol"/>
    <property type="evidence" value="ECO:0007669"/>
    <property type="project" value="GOC"/>
</dbReference>
<dbReference type="CDD" id="cd06867">
    <property type="entry name" value="PX_SNX41_42"/>
    <property type="match status" value="1"/>
</dbReference>
<comment type="similarity">
    <text evidence="2">Belongs to the sorting nexin family.</text>
</comment>
<gene>
    <name evidence="12" type="ORF">FA09DRAFT_332497</name>
</gene>
<keyword evidence="13" id="KW-1185">Reference proteome</keyword>
<dbReference type="PANTHER" id="PTHR46979">
    <property type="entry name" value="SORTING NEXIN-41"/>
    <property type="match status" value="1"/>
</dbReference>
<feature type="compositionally biased region" description="Low complexity" evidence="10">
    <location>
        <begin position="14"/>
        <end position="35"/>
    </location>
</feature>
<dbReference type="InterPro" id="IPR027267">
    <property type="entry name" value="AH/BAR_dom_sf"/>
</dbReference>
<organism evidence="12 13">
    <name type="scientific">Tilletiopsis washingtonensis</name>
    <dbReference type="NCBI Taxonomy" id="58919"/>
    <lineage>
        <taxon>Eukaryota</taxon>
        <taxon>Fungi</taxon>
        <taxon>Dikarya</taxon>
        <taxon>Basidiomycota</taxon>
        <taxon>Ustilaginomycotina</taxon>
        <taxon>Exobasidiomycetes</taxon>
        <taxon>Entylomatales</taxon>
        <taxon>Entylomatales incertae sedis</taxon>
        <taxon>Tilletiopsis</taxon>
    </lineage>
</organism>
<evidence type="ECO:0000256" key="9">
    <source>
        <dbReference type="SAM" id="Coils"/>
    </source>
</evidence>
<sequence>MSSPPSGPPDPFLHSASGAASPAHSDADGAAPSASDKPVPALPPSGPASPRDDTAEDAAVQWGGSAYEVPPSLRPEAAAVRSDDEGFEQIASEPPAWSSGTADDDAEAPPALAGSSASLPPDQRRKSARPSLPAGAHGHIRIVDALKSSDGGPSTFIVYHISLPALGLSSKRRYSEFEALRTALIALHPTRLVPPLPPKHSIGDYAAKQARAKEDAAIIARRRRLLGSFLERCATDPVLGKEDLLRRFCDGRESWHDISTSPPLSDLPKSSLRAPVRSPADPQASRAYAALPLPGAATPLRVPNARFADSEAFTNRWTAHVAGPLEKGNRRIIKRWGDSSADYAELGAVLNGFSLSENGELAAAIERTGQAADGTFMSIGEMLSEWEATFTEPLSEYAAYGSIVQKLLRWRHLKHLQFELAEDAVEAKRLQLEELERIESEAQRLQAALNAGGRGLIPDRGARTGVLDGVNKGAARSSVFGTAAEDEPAQSSLDAAPAAAPDWTDPSAPRSARVPASSAPNRRSGGGLLGALSHTFHAVMDVDPDATRRNNIGKLRESISQLDEALTLTADDLRFATSAIQAALDGFQKNKVADFRAMFLGYARLHREFCRVNLANWQEARRQLDLVQAETAMPESSLVRHQRMEGSAPR</sequence>
<feature type="region of interest" description="Disordered" evidence="10">
    <location>
        <begin position="1"/>
        <end position="134"/>
    </location>
</feature>
<comment type="subcellular location">
    <subcellularLocation>
        <location evidence="1">Endosome membrane</location>
        <topology evidence="1">Peripheral membrane protein</topology>
    </subcellularLocation>
</comment>
<evidence type="ECO:0000256" key="4">
    <source>
        <dbReference type="ARBA" id="ARBA00022753"/>
    </source>
</evidence>